<dbReference type="InterPro" id="IPR029063">
    <property type="entry name" value="SAM-dependent_MTases_sf"/>
</dbReference>
<organism evidence="2">
    <name type="scientific">freshwater metagenome</name>
    <dbReference type="NCBI Taxonomy" id="449393"/>
    <lineage>
        <taxon>unclassified sequences</taxon>
        <taxon>metagenomes</taxon>
        <taxon>ecological metagenomes</taxon>
    </lineage>
</organism>
<name>A0A6J6MDK8_9ZZZZ</name>
<dbReference type="GO" id="GO:0010420">
    <property type="term" value="F:polyprenyldihydroxybenzoate methyltransferase activity"/>
    <property type="evidence" value="ECO:0007669"/>
    <property type="project" value="TreeGrafter"/>
</dbReference>
<proteinExistence type="predicted"/>
<reference evidence="2" key="1">
    <citation type="submission" date="2020-05" db="EMBL/GenBank/DDBJ databases">
        <authorList>
            <person name="Chiriac C."/>
            <person name="Salcher M."/>
            <person name="Ghai R."/>
            <person name="Kavagutti S V."/>
        </authorList>
    </citation>
    <scope>NUCLEOTIDE SEQUENCE</scope>
</reference>
<evidence type="ECO:0000259" key="1">
    <source>
        <dbReference type="Pfam" id="PF13649"/>
    </source>
</evidence>
<accession>A0A6J6MDK8</accession>
<dbReference type="Gene3D" id="3.40.50.12230">
    <property type="match status" value="1"/>
</dbReference>
<protein>
    <submittedName>
        <fullName evidence="2">Unannotated protein</fullName>
    </submittedName>
</protein>
<dbReference type="Pfam" id="PF13649">
    <property type="entry name" value="Methyltransf_25"/>
    <property type="match status" value="1"/>
</dbReference>
<dbReference type="AlphaFoldDB" id="A0A6J6MDK8"/>
<sequence length="569" mass="62770">MTTSIPLSVLAWEGPQARAYLVALRRAQLVPAKIVLLVRDPRPEPIPHLPIIGSKRFGARAQNKSHNHHPIAIRRDNPGLIDAIEVGLSTHVQDPGNLIQEMYDGFDFQDFGCEVELARVSSYRDPRFLAVIDSLDAGWALFTGGGILPSASFGRSDLRLLHIHTGFLPHIRGADVLLWSLLVSGRPGVSAFEMTPNLDDGDVLAAEELAPLEIPVKGTLRPDDETLYRSLFSFVDPLIRAEFLTETLKNLPGGLGAAKTLPQDLSIGTTFHFMDPAIRRAALARLFPVDRAASLSSTAVTPGGPGDARRYSKAYEKPSMLAPLKFAIDASRAGGGLRSIGLRNRQADYGDISSNKTLLALHSRLNSHLEAQASEWPTYDYGEGYFYQSSKAINVTGLRDTSARVEAMGLIERLKDRRVLEIGCNTGFLTAEIAASASEVHAFELNPHLVAIANLSAQYRNIANISFSVNSFEEFAEEGAFDDVLSFANHHTYDGNTSQALDDYFARCHRLTRPGGRLLFESHPPELEGRDFPETVAIIRRYFEIETHEVPDYGTFLDRGRHFIIGYRL</sequence>
<dbReference type="InterPro" id="IPR041698">
    <property type="entry name" value="Methyltransf_25"/>
</dbReference>
<dbReference type="SUPFAM" id="SSF53328">
    <property type="entry name" value="Formyltransferase"/>
    <property type="match status" value="1"/>
</dbReference>
<dbReference type="InterPro" id="IPR036477">
    <property type="entry name" value="Formyl_transf_N_sf"/>
</dbReference>
<dbReference type="Gene3D" id="3.40.50.150">
    <property type="entry name" value="Vaccinia Virus protein VP39"/>
    <property type="match status" value="1"/>
</dbReference>
<dbReference type="CDD" id="cd02440">
    <property type="entry name" value="AdoMet_MTases"/>
    <property type="match status" value="1"/>
</dbReference>
<dbReference type="SUPFAM" id="SSF53335">
    <property type="entry name" value="S-adenosyl-L-methionine-dependent methyltransferases"/>
    <property type="match status" value="1"/>
</dbReference>
<dbReference type="PANTHER" id="PTHR43464">
    <property type="entry name" value="METHYLTRANSFERASE"/>
    <property type="match status" value="1"/>
</dbReference>
<evidence type="ECO:0000313" key="2">
    <source>
        <dbReference type="EMBL" id="CAB4672327.1"/>
    </source>
</evidence>
<dbReference type="EMBL" id="CAEZWM010000251">
    <property type="protein sequence ID" value="CAB4672327.1"/>
    <property type="molecule type" value="Genomic_DNA"/>
</dbReference>
<feature type="domain" description="Methyltransferase" evidence="1">
    <location>
        <begin position="419"/>
        <end position="516"/>
    </location>
</feature>
<dbReference type="PANTHER" id="PTHR43464:SF23">
    <property type="entry name" value="JUVENILE HORMONE ACID O-METHYLTRANSFERASE"/>
    <property type="match status" value="1"/>
</dbReference>
<gene>
    <name evidence="2" type="ORF">UFOPK2242_01526</name>
</gene>